<proteinExistence type="predicted"/>
<name>A0A1I7YEQ9_9BILA</name>
<protein>
    <submittedName>
        <fullName evidence="2">Uncharacterized protein</fullName>
    </submittedName>
</protein>
<reference evidence="2" key="1">
    <citation type="submission" date="2016-11" db="UniProtKB">
        <authorList>
            <consortium name="WormBaseParasite"/>
        </authorList>
    </citation>
    <scope>IDENTIFICATION</scope>
</reference>
<dbReference type="AlphaFoldDB" id="A0A1I7YEQ9"/>
<dbReference type="Proteomes" id="UP000095287">
    <property type="component" value="Unplaced"/>
</dbReference>
<dbReference type="WBParaSite" id="L893_g15578.t1">
    <property type="protein sequence ID" value="L893_g15578.t1"/>
    <property type="gene ID" value="L893_g15578"/>
</dbReference>
<organism evidence="1 2">
    <name type="scientific">Steinernema glaseri</name>
    <dbReference type="NCBI Taxonomy" id="37863"/>
    <lineage>
        <taxon>Eukaryota</taxon>
        <taxon>Metazoa</taxon>
        <taxon>Ecdysozoa</taxon>
        <taxon>Nematoda</taxon>
        <taxon>Chromadorea</taxon>
        <taxon>Rhabditida</taxon>
        <taxon>Tylenchina</taxon>
        <taxon>Panagrolaimomorpha</taxon>
        <taxon>Strongyloidoidea</taxon>
        <taxon>Steinernematidae</taxon>
        <taxon>Steinernema</taxon>
    </lineage>
</organism>
<accession>A0A1I7YEQ9</accession>
<sequence>MVTIYFHILSRLVEEIKLVAAEGDFEITSFHFLSSLLPKRPTHGALFGIVYRLFQRVGCCMGLFFIDPISQHVYLVRRLPDACSFAEIV</sequence>
<keyword evidence="1" id="KW-1185">Reference proteome</keyword>
<evidence type="ECO:0000313" key="2">
    <source>
        <dbReference type="WBParaSite" id="L893_g15578.t1"/>
    </source>
</evidence>
<evidence type="ECO:0000313" key="1">
    <source>
        <dbReference type="Proteomes" id="UP000095287"/>
    </source>
</evidence>